<feature type="compositionally biased region" description="Polar residues" evidence="1">
    <location>
        <begin position="92"/>
        <end position="104"/>
    </location>
</feature>
<reference evidence="3" key="1">
    <citation type="submission" date="2023-10" db="EMBL/GenBank/DDBJ databases">
        <title>Genome assembly of Pristionchus species.</title>
        <authorList>
            <person name="Yoshida K."/>
            <person name="Sommer R.J."/>
        </authorList>
    </citation>
    <scope>NUCLEOTIDE SEQUENCE</scope>
    <source>
        <strain evidence="3">RS0144</strain>
    </source>
</reference>
<feature type="compositionally biased region" description="Basic and acidic residues" evidence="1">
    <location>
        <begin position="72"/>
        <end position="89"/>
    </location>
</feature>
<evidence type="ECO:0000256" key="1">
    <source>
        <dbReference type="SAM" id="MobiDB-lite"/>
    </source>
</evidence>
<keyword evidence="2" id="KW-0472">Membrane</keyword>
<feature type="region of interest" description="Disordered" evidence="1">
    <location>
        <begin position="1"/>
        <end position="30"/>
    </location>
</feature>
<organism evidence="3 4">
    <name type="scientific">Pristionchus entomophagus</name>
    <dbReference type="NCBI Taxonomy" id="358040"/>
    <lineage>
        <taxon>Eukaryota</taxon>
        <taxon>Metazoa</taxon>
        <taxon>Ecdysozoa</taxon>
        <taxon>Nematoda</taxon>
        <taxon>Chromadorea</taxon>
        <taxon>Rhabditida</taxon>
        <taxon>Rhabditina</taxon>
        <taxon>Diplogasteromorpha</taxon>
        <taxon>Diplogasteroidea</taxon>
        <taxon>Neodiplogasteridae</taxon>
        <taxon>Pristionchus</taxon>
    </lineage>
</organism>
<name>A0AAV5SDN1_9BILA</name>
<proteinExistence type="predicted"/>
<evidence type="ECO:0000313" key="4">
    <source>
        <dbReference type="Proteomes" id="UP001432027"/>
    </source>
</evidence>
<feature type="transmembrane region" description="Helical" evidence="2">
    <location>
        <begin position="42"/>
        <end position="65"/>
    </location>
</feature>
<feature type="region of interest" description="Disordered" evidence="1">
    <location>
        <begin position="72"/>
        <end position="104"/>
    </location>
</feature>
<accession>A0AAV5SDN1</accession>
<keyword evidence="2" id="KW-0812">Transmembrane</keyword>
<protein>
    <submittedName>
        <fullName evidence="3">Uncharacterized protein</fullName>
    </submittedName>
</protein>
<gene>
    <name evidence="3" type="ORF">PENTCL1PPCAC_3343</name>
</gene>
<feature type="non-terminal residue" evidence="3">
    <location>
        <position position="1"/>
    </location>
</feature>
<sequence>LESPDSSMKQKSNTTRPPKTNQNQDNGKVSETSAIDWLKVNWITYILTPLIIVIFVGGCIVFVVFMMKTKEEQDNFQREERRRNEDRRNAYQPATNSNSAESLI</sequence>
<dbReference type="EMBL" id="BTSX01000001">
    <property type="protein sequence ID" value="GMS81168.1"/>
    <property type="molecule type" value="Genomic_DNA"/>
</dbReference>
<dbReference type="Proteomes" id="UP001432027">
    <property type="component" value="Unassembled WGS sequence"/>
</dbReference>
<dbReference type="AlphaFoldDB" id="A0AAV5SDN1"/>
<evidence type="ECO:0000313" key="3">
    <source>
        <dbReference type="EMBL" id="GMS81168.1"/>
    </source>
</evidence>
<keyword evidence="4" id="KW-1185">Reference proteome</keyword>
<evidence type="ECO:0000256" key="2">
    <source>
        <dbReference type="SAM" id="Phobius"/>
    </source>
</evidence>
<keyword evidence="2" id="KW-1133">Transmembrane helix</keyword>
<comment type="caution">
    <text evidence="3">The sequence shown here is derived from an EMBL/GenBank/DDBJ whole genome shotgun (WGS) entry which is preliminary data.</text>
</comment>